<evidence type="ECO:0000313" key="3">
    <source>
        <dbReference type="EMBL" id="KAF6029625.1"/>
    </source>
</evidence>
<evidence type="ECO:0000256" key="1">
    <source>
        <dbReference type="ARBA" id="ARBA00022737"/>
    </source>
</evidence>
<dbReference type="GO" id="GO:0061630">
    <property type="term" value="F:ubiquitin protein ligase activity"/>
    <property type="evidence" value="ECO:0007669"/>
    <property type="project" value="TreeGrafter"/>
</dbReference>
<name>A0A7J7JUM6_BUGNE</name>
<evidence type="ECO:0000313" key="4">
    <source>
        <dbReference type="Proteomes" id="UP000593567"/>
    </source>
</evidence>
<dbReference type="InterPro" id="IPR001258">
    <property type="entry name" value="NHL_repeat"/>
</dbReference>
<dbReference type="InterPro" id="IPR011042">
    <property type="entry name" value="6-blade_b-propeller_TolB-like"/>
</dbReference>
<protein>
    <submittedName>
        <fullName evidence="3">TRIM3</fullName>
    </submittedName>
</protein>
<dbReference type="PANTHER" id="PTHR24104:SF57">
    <property type="entry name" value="BEE-MILK PROTEIN"/>
    <property type="match status" value="1"/>
</dbReference>
<dbReference type="GO" id="GO:0000209">
    <property type="term" value="P:protein polyubiquitination"/>
    <property type="evidence" value="ECO:0007669"/>
    <property type="project" value="TreeGrafter"/>
</dbReference>
<reference evidence="3" key="1">
    <citation type="submission" date="2020-06" db="EMBL/GenBank/DDBJ databases">
        <title>Draft genome of Bugula neritina, a colonial animal packing powerful symbionts and potential medicines.</title>
        <authorList>
            <person name="Rayko M."/>
        </authorList>
    </citation>
    <scope>NUCLEOTIDE SEQUENCE [LARGE SCALE GENOMIC DNA]</scope>
    <source>
        <strain evidence="3">Kwan_BN1</strain>
    </source>
</reference>
<feature type="repeat" description="NHL" evidence="2">
    <location>
        <begin position="119"/>
        <end position="162"/>
    </location>
</feature>
<dbReference type="PANTHER" id="PTHR24104">
    <property type="entry name" value="E3 UBIQUITIN-PROTEIN LIGASE NHLRC1-RELATED"/>
    <property type="match status" value="1"/>
</dbReference>
<dbReference type="AlphaFoldDB" id="A0A7J7JUM6"/>
<sequence>MEILGTVIVADNKGNQVLEFSITGRLIRKLQSRTGDKASYLAGPHYVAVNEQGDIYVSDFHNHCIKVYNKEGIFQGAFGNHGTGNGQFNAPTGLAIDKQGRVLVSDWGNSRIQIFDSEGSFLTLVDTSAAPLFGPQSICMLDDSKVIVADSGNHCIKIFQYDAT</sequence>
<feature type="repeat" description="NHL" evidence="2">
    <location>
        <begin position="41"/>
        <end position="71"/>
    </location>
</feature>
<dbReference type="Proteomes" id="UP000593567">
    <property type="component" value="Unassembled WGS sequence"/>
</dbReference>
<gene>
    <name evidence="3" type="ORF">EB796_012064</name>
</gene>
<dbReference type="GO" id="GO:0043161">
    <property type="term" value="P:proteasome-mediated ubiquitin-dependent protein catabolic process"/>
    <property type="evidence" value="ECO:0007669"/>
    <property type="project" value="TreeGrafter"/>
</dbReference>
<proteinExistence type="predicted"/>
<keyword evidence="1" id="KW-0677">Repeat</keyword>
<dbReference type="PROSITE" id="PS51125">
    <property type="entry name" value="NHL"/>
    <property type="match status" value="3"/>
</dbReference>
<keyword evidence="4" id="KW-1185">Reference proteome</keyword>
<dbReference type="OrthoDB" id="27136at2759"/>
<dbReference type="Gene3D" id="2.120.10.30">
    <property type="entry name" value="TolB, C-terminal domain"/>
    <property type="match status" value="2"/>
</dbReference>
<dbReference type="EMBL" id="VXIV02001801">
    <property type="protein sequence ID" value="KAF6029625.1"/>
    <property type="molecule type" value="Genomic_DNA"/>
</dbReference>
<dbReference type="SUPFAM" id="SSF63829">
    <property type="entry name" value="Calcium-dependent phosphotriesterase"/>
    <property type="match status" value="1"/>
</dbReference>
<feature type="repeat" description="NHL" evidence="2">
    <location>
        <begin position="75"/>
        <end position="118"/>
    </location>
</feature>
<comment type="caution">
    <text evidence="3">The sequence shown here is derived from an EMBL/GenBank/DDBJ whole genome shotgun (WGS) entry which is preliminary data.</text>
</comment>
<organism evidence="3 4">
    <name type="scientific">Bugula neritina</name>
    <name type="common">Brown bryozoan</name>
    <name type="synonym">Sertularia neritina</name>
    <dbReference type="NCBI Taxonomy" id="10212"/>
    <lineage>
        <taxon>Eukaryota</taxon>
        <taxon>Metazoa</taxon>
        <taxon>Spiralia</taxon>
        <taxon>Lophotrochozoa</taxon>
        <taxon>Bryozoa</taxon>
        <taxon>Gymnolaemata</taxon>
        <taxon>Cheilostomatida</taxon>
        <taxon>Flustrina</taxon>
        <taxon>Buguloidea</taxon>
        <taxon>Bugulidae</taxon>
        <taxon>Bugula</taxon>
    </lineage>
</organism>
<evidence type="ECO:0000256" key="2">
    <source>
        <dbReference type="PROSITE-ProRule" id="PRU00504"/>
    </source>
</evidence>
<accession>A0A7J7JUM6</accession>
<dbReference type="Pfam" id="PF01436">
    <property type="entry name" value="NHL"/>
    <property type="match status" value="3"/>
</dbReference>
<dbReference type="InterPro" id="IPR050952">
    <property type="entry name" value="TRIM-NHL_E3_ligases"/>
</dbReference>